<dbReference type="PANTHER" id="PTHR10826:SF41">
    <property type="entry name" value="MITOCHONDRIAL GLYCOPROTEIN FAMILY PROTEIN"/>
    <property type="match status" value="1"/>
</dbReference>
<dbReference type="PANTHER" id="PTHR10826">
    <property type="entry name" value="COMPLEMENT COMPONENT 1"/>
    <property type="match status" value="1"/>
</dbReference>
<dbReference type="Gene3D" id="3.10.280.10">
    <property type="entry name" value="Mitochondrial glycoprotein"/>
    <property type="match status" value="1"/>
</dbReference>
<keyword evidence="2" id="KW-1185">Reference proteome</keyword>
<dbReference type="GO" id="GO:0005759">
    <property type="term" value="C:mitochondrial matrix"/>
    <property type="evidence" value="ECO:0007669"/>
    <property type="project" value="InterPro"/>
</dbReference>
<dbReference type="InterPro" id="IPR003428">
    <property type="entry name" value="MAM33"/>
</dbReference>
<dbReference type="Pfam" id="PF02330">
    <property type="entry name" value="MAM33"/>
    <property type="match status" value="1"/>
</dbReference>
<dbReference type="AlphaFoldDB" id="A0A835LNA3"/>
<comment type="caution">
    <text evidence="1">The sequence shown here is derived from an EMBL/GenBank/DDBJ whole genome shotgun (WGS) entry which is preliminary data.</text>
</comment>
<dbReference type="OrthoDB" id="278212at2759"/>
<organism evidence="1 2">
    <name type="scientific">Coptis chinensis</name>
    <dbReference type="NCBI Taxonomy" id="261450"/>
    <lineage>
        <taxon>Eukaryota</taxon>
        <taxon>Viridiplantae</taxon>
        <taxon>Streptophyta</taxon>
        <taxon>Embryophyta</taxon>
        <taxon>Tracheophyta</taxon>
        <taxon>Spermatophyta</taxon>
        <taxon>Magnoliopsida</taxon>
        <taxon>Ranunculales</taxon>
        <taxon>Ranunculaceae</taxon>
        <taxon>Coptidoideae</taxon>
        <taxon>Coptis</taxon>
    </lineage>
</organism>
<accession>A0A835LNA3</accession>
<evidence type="ECO:0008006" key="3">
    <source>
        <dbReference type="Google" id="ProtNLM"/>
    </source>
</evidence>
<dbReference type="InterPro" id="IPR036561">
    <property type="entry name" value="MAM33_sf"/>
</dbReference>
<reference evidence="1 2" key="1">
    <citation type="submission" date="2020-10" db="EMBL/GenBank/DDBJ databases">
        <title>The Coptis chinensis genome and diversification of protoberbering-type alkaloids.</title>
        <authorList>
            <person name="Wang B."/>
            <person name="Shu S."/>
            <person name="Song C."/>
            <person name="Liu Y."/>
        </authorList>
    </citation>
    <scope>NUCLEOTIDE SEQUENCE [LARGE SCALE GENOMIC DNA]</scope>
    <source>
        <strain evidence="1">HL-2020</strain>
        <tissue evidence="1">Leaf</tissue>
    </source>
</reference>
<proteinExistence type="predicted"/>
<dbReference type="EMBL" id="JADFTS010000007">
    <property type="protein sequence ID" value="KAF9597699.1"/>
    <property type="molecule type" value="Genomic_DNA"/>
</dbReference>
<evidence type="ECO:0000313" key="2">
    <source>
        <dbReference type="Proteomes" id="UP000631114"/>
    </source>
</evidence>
<dbReference type="Proteomes" id="UP000631114">
    <property type="component" value="Unassembled WGS sequence"/>
</dbReference>
<protein>
    <recommendedName>
        <fullName evidence="3">Mitochondrial glycoprotein</fullName>
    </recommendedName>
</protein>
<gene>
    <name evidence="1" type="ORF">IFM89_021186</name>
</gene>
<evidence type="ECO:0000313" key="1">
    <source>
        <dbReference type="EMBL" id="KAF9597699.1"/>
    </source>
</evidence>
<dbReference type="SUPFAM" id="SSF54529">
    <property type="entry name" value="Mitochondrial glycoprotein MAM33-like"/>
    <property type="match status" value="1"/>
</dbReference>
<sequence length="255" mass="28868">MAFTNILRRTCSSVVPLTRAIRTQRNYSSAIFTHLRNNTNKSVSQELLRRASVPALHFSSLAKTTNSNLVQILESEIGCAEEEDDSNQVEGLPNGFPFKIRDEPGMKTIILEKEYEGEVIKVEVHTPEIYENEDEDENNGDGDGEKEGHASIALVVKVTKGRNGTSLEFGCTADPDEITIDSLIVKDHDTSEDDLAYGGPDFQDLDENLQKGFYKYLEVRGIKPSTTNFLYEYMMKKDGKEYLRWLKNVKKFVEK</sequence>
<name>A0A835LNA3_9MAGN</name>